<comment type="caution">
    <text evidence="2">The sequence shown here is derived from an EMBL/GenBank/DDBJ whole genome shotgun (WGS) entry which is preliminary data.</text>
</comment>
<dbReference type="AlphaFoldDB" id="A0A9Q1GLE4"/>
<organism evidence="2 3">
    <name type="scientific">Carnegiea gigantea</name>
    <dbReference type="NCBI Taxonomy" id="171969"/>
    <lineage>
        <taxon>Eukaryota</taxon>
        <taxon>Viridiplantae</taxon>
        <taxon>Streptophyta</taxon>
        <taxon>Embryophyta</taxon>
        <taxon>Tracheophyta</taxon>
        <taxon>Spermatophyta</taxon>
        <taxon>Magnoliopsida</taxon>
        <taxon>eudicotyledons</taxon>
        <taxon>Gunneridae</taxon>
        <taxon>Pentapetalae</taxon>
        <taxon>Caryophyllales</taxon>
        <taxon>Cactineae</taxon>
        <taxon>Cactaceae</taxon>
        <taxon>Cactoideae</taxon>
        <taxon>Echinocereeae</taxon>
        <taxon>Carnegiea</taxon>
    </lineage>
</organism>
<dbReference type="Proteomes" id="UP001153076">
    <property type="component" value="Unassembled WGS sequence"/>
</dbReference>
<evidence type="ECO:0000313" key="2">
    <source>
        <dbReference type="EMBL" id="KAJ8423367.1"/>
    </source>
</evidence>
<dbReference type="EMBL" id="JAKOGI010001983">
    <property type="protein sequence ID" value="KAJ8423367.1"/>
    <property type="molecule type" value="Genomic_DNA"/>
</dbReference>
<dbReference type="OrthoDB" id="1935929at2759"/>
<name>A0A9Q1GLE4_9CARY</name>
<accession>A0A9Q1GLE4</accession>
<reference evidence="2" key="1">
    <citation type="submission" date="2022-04" db="EMBL/GenBank/DDBJ databases">
        <title>Carnegiea gigantea Genome sequencing and assembly v2.</title>
        <authorList>
            <person name="Copetti D."/>
            <person name="Sanderson M.J."/>
            <person name="Burquez A."/>
            <person name="Wojciechowski M.F."/>
        </authorList>
    </citation>
    <scope>NUCLEOTIDE SEQUENCE</scope>
    <source>
        <strain evidence="2">SGP5-SGP5p</strain>
        <tissue evidence="2">Aerial part</tissue>
    </source>
</reference>
<keyword evidence="3" id="KW-1185">Reference proteome</keyword>
<evidence type="ECO:0000313" key="3">
    <source>
        <dbReference type="Proteomes" id="UP001153076"/>
    </source>
</evidence>
<gene>
    <name evidence="2" type="ORF">Cgig2_026785</name>
</gene>
<evidence type="ECO:0000256" key="1">
    <source>
        <dbReference type="SAM" id="MobiDB-lite"/>
    </source>
</evidence>
<feature type="region of interest" description="Disordered" evidence="1">
    <location>
        <begin position="1"/>
        <end position="23"/>
    </location>
</feature>
<sequence>MADEDSNSYSSRKQHGPQATLGCVGYSDKPDDTWWLGVKNNEGSELGFYGKNRMAHDPQARCAMGLSNFELESPRNYRNPSNLWKGVWENRVLLQQSLRYAVGDGQRTQLWSHKWATSKPLMEMKTQPAPIIDQMRKVVDYWQADMGWRWSDLVPLLPQEALNRIAAIHLYLSLEINDQLFWGGTLSGSFTIQSAINILRGAEPPSN</sequence>
<protein>
    <submittedName>
        <fullName evidence="2">Uncharacterized protein</fullName>
    </submittedName>
</protein>
<proteinExistence type="predicted"/>